<proteinExistence type="predicted"/>
<gene>
    <name evidence="6" type="ORF">HZY91_06460</name>
</gene>
<evidence type="ECO:0000313" key="6">
    <source>
        <dbReference type="EMBL" id="MBG9986537.1"/>
    </source>
</evidence>
<dbReference type="PRINTS" id="PR00368">
    <property type="entry name" value="FADPNR"/>
</dbReference>
<feature type="domain" description="RsdA/BaiN/AoA(So)-like insert" evidence="5">
    <location>
        <begin position="196"/>
        <end position="360"/>
    </location>
</feature>
<keyword evidence="2" id="KW-0285">Flavoprotein</keyword>
<dbReference type="Gene3D" id="3.50.50.60">
    <property type="entry name" value="FAD/NAD(P)-binding domain"/>
    <property type="match status" value="1"/>
</dbReference>
<reference evidence="6 7" key="1">
    <citation type="submission" date="2020-07" db="EMBL/GenBank/DDBJ databases">
        <title>Facklamia lactis sp. nov., isolated from raw milk.</title>
        <authorList>
            <person name="Doll E.V."/>
            <person name="Huptas C."/>
            <person name="Staib L."/>
            <person name="Wenning M."/>
            <person name="Scherer S."/>
        </authorList>
    </citation>
    <scope>NUCLEOTIDE SEQUENCE [LARGE SCALE GENOMIC DNA]</scope>
    <source>
        <strain evidence="6 7">DSM 111018</strain>
    </source>
</reference>
<protein>
    <submittedName>
        <fullName evidence="6">NAD(P)/FAD-dependent oxidoreductase</fullName>
    </submittedName>
</protein>
<evidence type="ECO:0000256" key="1">
    <source>
        <dbReference type="ARBA" id="ARBA00001974"/>
    </source>
</evidence>
<evidence type="ECO:0000259" key="5">
    <source>
        <dbReference type="Pfam" id="PF22780"/>
    </source>
</evidence>
<evidence type="ECO:0000256" key="3">
    <source>
        <dbReference type="ARBA" id="ARBA00022827"/>
    </source>
</evidence>
<dbReference type="Gene3D" id="1.10.8.260">
    <property type="entry name" value="HI0933 insert domain-like"/>
    <property type="match status" value="1"/>
</dbReference>
<comment type="cofactor">
    <cofactor evidence="1">
        <name>FAD</name>
        <dbReference type="ChEBI" id="CHEBI:57692"/>
    </cofactor>
</comment>
<accession>A0ABS0LRE4</accession>
<evidence type="ECO:0000256" key="2">
    <source>
        <dbReference type="ARBA" id="ARBA00022630"/>
    </source>
</evidence>
<dbReference type="InterPro" id="IPR057661">
    <property type="entry name" value="RsdA/BaiN/AoA(So)_Rossmann"/>
</dbReference>
<dbReference type="Pfam" id="PF22780">
    <property type="entry name" value="HI0933_like_1st"/>
    <property type="match status" value="1"/>
</dbReference>
<dbReference type="SUPFAM" id="SSF160996">
    <property type="entry name" value="HI0933 insert domain-like"/>
    <property type="match status" value="1"/>
</dbReference>
<dbReference type="RefSeq" id="WP_197115449.1">
    <property type="nucleotide sequence ID" value="NZ_JACBXQ010000003.1"/>
</dbReference>
<dbReference type="SUPFAM" id="SSF51905">
    <property type="entry name" value="FAD/NAD(P)-binding domain"/>
    <property type="match status" value="1"/>
</dbReference>
<dbReference type="Pfam" id="PF03486">
    <property type="entry name" value="HI0933_like"/>
    <property type="match status" value="1"/>
</dbReference>
<dbReference type="InterPro" id="IPR036188">
    <property type="entry name" value="FAD/NAD-bd_sf"/>
</dbReference>
<dbReference type="InterPro" id="IPR004792">
    <property type="entry name" value="BaiN-like"/>
</dbReference>
<dbReference type="InterPro" id="IPR055178">
    <property type="entry name" value="RsdA/BaiN/AoA(So)-like_dom"/>
</dbReference>
<dbReference type="PANTHER" id="PTHR42887">
    <property type="entry name" value="OS12G0638800 PROTEIN"/>
    <property type="match status" value="1"/>
</dbReference>
<dbReference type="NCBIfam" id="TIGR00275">
    <property type="entry name" value="aminoacetone oxidase family FAD-binding enzyme"/>
    <property type="match status" value="1"/>
</dbReference>
<sequence length="422" mass="46701">MKYDYDVIVIGGGTSGMMAAIQAAQQGAHTMLIDKNKQLGRKLILTGGGRCNVTNNSSREDLIEHIPGNGKFLYSSLDQFDQSDIMDFFIQRGIALKEEDHGRMFPISNSARTIRDCLINELKKLNVTVSLNNPVNHIEYDLSNQSVKGVHDQSREYHSCRSVIVAAGGQAYPRTGSSGDGYQWAKQAGHHLTDFYATEVPLLSNDSFISNKSLQGISLRNVAITLWNDQGKEIVTHQMDMIFTHFGYSGPAILRCSGHVNLLLKETKAPFARLSINLIADYSKQAVLDYAEQNRDKQLSNILKQWLPDKLIQLLLNLLNCSNKLSYKQLDHKQIEKLFQLLEAFPITAYGTQPIAKGFVTGGGVCLKEITPQSMESKKIKGLFFCGEILDINGYTGGYNITAAFSTGAVAGMHAAWNSQIN</sequence>
<keyword evidence="7" id="KW-1185">Reference proteome</keyword>
<comment type="caution">
    <text evidence="6">The sequence shown here is derived from an EMBL/GenBank/DDBJ whole genome shotgun (WGS) entry which is preliminary data.</text>
</comment>
<organism evidence="6 7">
    <name type="scientific">Facklamia lactis</name>
    <dbReference type="NCBI Taxonomy" id="2749967"/>
    <lineage>
        <taxon>Bacteria</taxon>
        <taxon>Bacillati</taxon>
        <taxon>Bacillota</taxon>
        <taxon>Bacilli</taxon>
        <taxon>Lactobacillales</taxon>
        <taxon>Aerococcaceae</taxon>
        <taxon>Facklamia</taxon>
    </lineage>
</organism>
<dbReference type="InterPro" id="IPR023166">
    <property type="entry name" value="BaiN-like_dom_sf"/>
</dbReference>
<feature type="domain" description="RsdA/BaiN/AoA(So)-like Rossmann fold-like" evidence="4">
    <location>
        <begin position="6"/>
        <end position="413"/>
    </location>
</feature>
<dbReference type="Proteomes" id="UP000721415">
    <property type="component" value="Unassembled WGS sequence"/>
</dbReference>
<dbReference type="PANTHER" id="PTHR42887:SF2">
    <property type="entry name" value="OS12G0638800 PROTEIN"/>
    <property type="match status" value="1"/>
</dbReference>
<evidence type="ECO:0000313" key="7">
    <source>
        <dbReference type="Proteomes" id="UP000721415"/>
    </source>
</evidence>
<dbReference type="PRINTS" id="PR00411">
    <property type="entry name" value="PNDRDTASEI"/>
</dbReference>
<keyword evidence="3" id="KW-0274">FAD</keyword>
<name>A0ABS0LRE4_9LACT</name>
<dbReference type="EMBL" id="JACBXQ010000003">
    <property type="protein sequence ID" value="MBG9986537.1"/>
    <property type="molecule type" value="Genomic_DNA"/>
</dbReference>
<evidence type="ECO:0000259" key="4">
    <source>
        <dbReference type="Pfam" id="PF03486"/>
    </source>
</evidence>
<dbReference type="Gene3D" id="2.40.30.10">
    <property type="entry name" value="Translation factors"/>
    <property type="match status" value="1"/>
</dbReference>